<keyword evidence="6" id="KW-0418">Kinase</keyword>
<feature type="compositionally biased region" description="Basic and acidic residues" evidence="11">
    <location>
        <begin position="364"/>
        <end position="411"/>
    </location>
</feature>
<keyword evidence="4" id="KW-0808">Transferase</keyword>
<comment type="caution">
    <text evidence="13">The sequence shown here is derived from an EMBL/GenBank/DDBJ whole genome shotgun (WGS) entry which is preliminary data.</text>
</comment>
<evidence type="ECO:0000256" key="3">
    <source>
        <dbReference type="ARBA" id="ARBA00022527"/>
    </source>
</evidence>
<dbReference type="Gene3D" id="1.10.510.10">
    <property type="entry name" value="Transferase(Phosphotransferase) domain 1"/>
    <property type="match status" value="1"/>
</dbReference>
<dbReference type="PANTHER" id="PTHR44899">
    <property type="entry name" value="CAMK FAMILY PROTEIN KINASE"/>
    <property type="match status" value="1"/>
</dbReference>
<gene>
    <name evidence="13" type="ORF">EVOR1521_LOCUS7685</name>
</gene>
<dbReference type="InterPro" id="IPR011009">
    <property type="entry name" value="Kinase-like_dom_sf"/>
</dbReference>
<comment type="similarity">
    <text evidence="1">Belongs to the protein kinase superfamily. NEK Ser/Thr protein kinase family. NIMA subfamily.</text>
</comment>
<dbReference type="SMART" id="SM00220">
    <property type="entry name" value="S_TKc"/>
    <property type="match status" value="1"/>
</dbReference>
<evidence type="ECO:0000256" key="8">
    <source>
        <dbReference type="ARBA" id="ARBA00047899"/>
    </source>
</evidence>
<evidence type="ECO:0000256" key="2">
    <source>
        <dbReference type="ARBA" id="ARBA00012513"/>
    </source>
</evidence>
<name>A0AA36MNM1_9DINO</name>
<dbReference type="InterPro" id="IPR008271">
    <property type="entry name" value="Ser/Thr_kinase_AS"/>
</dbReference>
<comment type="catalytic activity">
    <reaction evidence="8">
        <text>L-threonyl-[protein] + ATP = O-phospho-L-threonyl-[protein] + ADP + H(+)</text>
        <dbReference type="Rhea" id="RHEA:46608"/>
        <dbReference type="Rhea" id="RHEA-COMP:11060"/>
        <dbReference type="Rhea" id="RHEA-COMP:11605"/>
        <dbReference type="ChEBI" id="CHEBI:15378"/>
        <dbReference type="ChEBI" id="CHEBI:30013"/>
        <dbReference type="ChEBI" id="CHEBI:30616"/>
        <dbReference type="ChEBI" id="CHEBI:61977"/>
        <dbReference type="ChEBI" id="CHEBI:456216"/>
        <dbReference type="EC" id="2.7.11.1"/>
    </reaction>
</comment>
<dbReference type="CDD" id="cd08215">
    <property type="entry name" value="STKc_Nek"/>
    <property type="match status" value="1"/>
</dbReference>
<keyword evidence="3" id="KW-0723">Serine/threonine-protein kinase</keyword>
<accession>A0AA36MNM1</accession>
<feature type="domain" description="Protein kinase" evidence="12">
    <location>
        <begin position="7"/>
        <end position="263"/>
    </location>
</feature>
<dbReference type="PROSITE" id="PS00108">
    <property type="entry name" value="PROTEIN_KINASE_ST"/>
    <property type="match status" value="1"/>
</dbReference>
<dbReference type="PROSITE" id="PS50011">
    <property type="entry name" value="PROTEIN_KINASE_DOM"/>
    <property type="match status" value="1"/>
</dbReference>
<comment type="catalytic activity">
    <reaction evidence="9">
        <text>L-seryl-[protein] + ATP = O-phospho-L-seryl-[protein] + ADP + H(+)</text>
        <dbReference type="Rhea" id="RHEA:17989"/>
        <dbReference type="Rhea" id="RHEA-COMP:9863"/>
        <dbReference type="Rhea" id="RHEA-COMP:11604"/>
        <dbReference type="ChEBI" id="CHEBI:15378"/>
        <dbReference type="ChEBI" id="CHEBI:29999"/>
        <dbReference type="ChEBI" id="CHEBI:30616"/>
        <dbReference type="ChEBI" id="CHEBI:83421"/>
        <dbReference type="ChEBI" id="CHEBI:456216"/>
        <dbReference type="EC" id="2.7.11.1"/>
    </reaction>
</comment>
<feature type="compositionally biased region" description="Basic and acidic residues" evidence="11">
    <location>
        <begin position="345"/>
        <end position="357"/>
    </location>
</feature>
<sequence>MLEERGYERLQVLGEGSFGTALLVRGRRGAAKYVAKEIRISHLGDKEKQLALSEAETLRRVSHANIIRYVESFMDTRLLYIVMEYADFGDLATQIKLRRETQGSFSEKEIMHIHLQLALALTHIHRLKILHRDLKPLNIFLTRRWIVKLGDFGISKVLESTTAGAQTTIGTPLYLAPEICSGEAYGTKSDLWSLGVVTYEMAALQVPFQAASMVALIMKVCSAEPAPLSPSFSRSFLDIVFGLLSKDPRLRLRLEQILGMSFTRHHMQSLLDHSRELEGESSPEAPDIIRTQKATHPLAPSPCSPAQDTAEAVRAEFFRNREVARLAKERCRGDALLRAPTAPPEIERRVERPEPRPRAGSSTPDHREAVRRRAEEEKEAKQAARMQELEEARRQAYQDRLEAKQRMEQGRRSQLGAGRGLRSSADMPPPDSPETPLPDSPESQKLDSPEVPRPRRNDCLELRHVLEAALEALPEEQTILMDAAVLMDATILADEKELERTLLPEPLEPGSGTPVTPVVPASASTSSATSAGSLAASPKTSARSQADERPIRPATAAQLSALLEGTQDSLTYSEPYSQQSSLPSTLRNCLDAAEAKEVRETQSRSEALPQAASVITLHMDAASAPEKSAGPGDTEDKASTGRCCDIM</sequence>
<evidence type="ECO:0000313" key="13">
    <source>
        <dbReference type="EMBL" id="CAJ1379440.1"/>
    </source>
</evidence>
<dbReference type="SUPFAM" id="SSF56112">
    <property type="entry name" value="Protein kinase-like (PK-like)"/>
    <property type="match status" value="1"/>
</dbReference>
<feature type="region of interest" description="Disordered" evidence="11">
    <location>
        <begin position="616"/>
        <end position="647"/>
    </location>
</feature>
<feature type="binding site" evidence="10">
    <location>
        <position position="36"/>
    </location>
    <ligand>
        <name>ATP</name>
        <dbReference type="ChEBI" id="CHEBI:30616"/>
    </ligand>
</feature>
<evidence type="ECO:0000256" key="5">
    <source>
        <dbReference type="ARBA" id="ARBA00022741"/>
    </source>
</evidence>
<feature type="region of interest" description="Disordered" evidence="11">
    <location>
        <begin position="335"/>
        <end position="455"/>
    </location>
</feature>
<evidence type="ECO:0000256" key="11">
    <source>
        <dbReference type="SAM" id="MobiDB-lite"/>
    </source>
</evidence>
<dbReference type="InterPro" id="IPR000719">
    <property type="entry name" value="Prot_kinase_dom"/>
</dbReference>
<reference evidence="13" key="1">
    <citation type="submission" date="2023-08" db="EMBL/GenBank/DDBJ databases">
        <authorList>
            <person name="Chen Y."/>
            <person name="Shah S."/>
            <person name="Dougan E. K."/>
            <person name="Thang M."/>
            <person name="Chan C."/>
        </authorList>
    </citation>
    <scope>NUCLEOTIDE SEQUENCE</scope>
</reference>
<feature type="region of interest" description="Disordered" evidence="11">
    <location>
        <begin position="503"/>
        <end position="551"/>
    </location>
</feature>
<keyword evidence="14" id="KW-1185">Reference proteome</keyword>
<proteinExistence type="inferred from homology"/>
<feature type="compositionally biased region" description="Pro residues" evidence="11">
    <location>
        <begin position="427"/>
        <end position="439"/>
    </location>
</feature>
<dbReference type="Pfam" id="PF00069">
    <property type="entry name" value="Pkinase"/>
    <property type="match status" value="1"/>
</dbReference>
<evidence type="ECO:0000256" key="4">
    <source>
        <dbReference type="ARBA" id="ARBA00022679"/>
    </source>
</evidence>
<dbReference type="Gene3D" id="3.30.200.20">
    <property type="entry name" value="Phosphorylase Kinase, domain 1"/>
    <property type="match status" value="1"/>
</dbReference>
<dbReference type="PROSITE" id="PS00107">
    <property type="entry name" value="PROTEIN_KINASE_ATP"/>
    <property type="match status" value="1"/>
</dbReference>
<dbReference type="GO" id="GO:0004674">
    <property type="term" value="F:protein serine/threonine kinase activity"/>
    <property type="evidence" value="ECO:0007669"/>
    <property type="project" value="UniProtKB-KW"/>
</dbReference>
<evidence type="ECO:0000256" key="1">
    <source>
        <dbReference type="ARBA" id="ARBA00010886"/>
    </source>
</evidence>
<evidence type="ECO:0000259" key="12">
    <source>
        <dbReference type="PROSITE" id="PS50011"/>
    </source>
</evidence>
<evidence type="ECO:0000256" key="9">
    <source>
        <dbReference type="ARBA" id="ARBA00048679"/>
    </source>
</evidence>
<dbReference type="GO" id="GO:0005524">
    <property type="term" value="F:ATP binding"/>
    <property type="evidence" value="ECO:0007669"/>
    <property type="project" value="UniProtKB-UniRule"/>
</dbReference>
<dbReference type="EMBL" id="CAUJNA010000631">
    <property type="protein sequence ID" value="CAJ1379440.1"/>
    <property type="molecule type" value="Genomic_DNA"/>
</dbReference>
<dbReference type="InterPro" id="IPR017441">
    <property type="entry name" value="Protein_kinase_ATP_BS"/>
</dbReference>
<dbReference type="Proteomes" id="UP001178507">
    <property type="component" value="Unassembled WGS sequence"/>
</dbReference>
<dbReference type="InterPro" id="IPR051131">
    <property type="entry name" value="NEK_Ser/Thr_kinase_NIMA"/>
</dbReference>
<protein>
    <recommendedName>
        <fullName evidence="2">non-specific serine/threonine protein kinase</fullName>
        <ecNumber evidence="2">2.7.11.1</ecNumber>
    </recommendedName>
</protein>
<dbReference type="AlphaFoldDB" id="A0AA36MNM1"/>
<dbReference type="EC" id="2.7.11.1" evidence="2"/>
<evidence type="ECO:0000256" key="7">
    <source>
        <dbReference type="ARBA" id="ARBA00022840"/>
    </source>
</evidence>
<keyword evidence="5 10" id="KW-0547">Nucleotide-binding</keyword>
<evidence type="ECO:0000256" key="6">
    <source>
        <dbReference type="ARBA" id="ARBA00022777"/>
    </source>
</evidence>
<evidence type="ECO:0000256" key="10">
    <source>
        <dbReference type="PROSITE-ProRule" id="PRU10141"/>
    </source>
</evidence>
<feature type="compositionally biased region" description="Basic and acidic residues" evidence="11">
    <location>
        <begin position="442"/>
        <end position="455"/>
    </location>
</feature>
<feature type="compositionally biased region" description="Low complexity" evidence="11">
    <location>
        <begin position="503"/>
        <end position="538"/>
    </location>
</feature>
<dbReference type="FunFam" id="3.30.200.20:FF:000097">
    <property type="entry name" value="Probable serine/threonine-protein kinase nek1"/>
    <property type="match status" value="1"/>
</dbReference>
<keyword evidence="7 10" id="KW-0067">ATP-binding</keyword>
<organism evidence="13 14">
    <name type="scientific">Effrenium voratum</name>
    <dbReference type="NCBI Taxonomy" id="2562239"/>
    <lineage>
        <taxon>Eukaryota</taxon>
        <taxon>Sar</taxon>
        <taxon>Alveolata</taxon>
        <taxon>Dinophyceae</taxon>
        <taxon>Suessiales</taxon>
        <taxon>Symbiodiniaceae</taxon>
        <taxon>Effrenium</taxon>
    </lineage>
</organism>
<evidence type="ECO:0000313" key="14">
    <source>
        <dbReference type="Proteomes" id="UP001178507"/>
    </source>
</evidence>
<dbReference type="PANTHER" id="PTHR44899:SF3">
    <property type="entry name" value="SERINE_THREONINE-PROTEIN KINASE NEK1"/>
    <property type="match status" value="1"/>
</dbReference>